<comment type="caution">
    <text evidence="1">The sequence shown here is derived from an EMBL/GenBank/DDBJ whole genome shotgun (WGS) entry which is preliminary data.</text>
</comment>
<protein>
    <submittedName>
        <fullName evidence="1">Uncharacterized protein</fullName>
    </submittedName>
</protein>
<accession>A0ABS8T5N0</accession>
<sequence>MGGFVRSFLWVTNYSKKQCKCLFGRMRAAVKKLAVKSNGENRRQVKFQYDPSSYALNFDDGNFDLGDRERAFRTFHQQTSKLQSCSKTSTTTTTTLVYVLWVET</sequence>
<dbReference type="PANTHER" id="PTHR34538">
    <property type="entry name" value="EXPRESSED PROTEIN"/>
    <property type="match status" value="1"/>
</dbReference>
<dbReference type="Proteomes" id="UP000823775">
    <property type="component" value="Unassembled WGS sequence"/>
</dbReference>
<evidence type="ECO:0000313" key="2">
    <source>
        <dbReference type="Proteomes" id="UP000823775"/>
    </source>
</evidence>
<dbReference type="PANTHER" id="PTHR34538:SF10">
    <property type="entry name" value="GENOME ASSEMBLY, CHROMOSOME: A06"/>
    <property type="match status" value="1"/>
</dbReference>
<organism evidence="1 2">
    <name type="scientific">Datura stramonium</name>
    <name type="common">Jimsonweed</name>
    <name type="synonym">Common thornapple</name>
    <dbReference type="NCBI Taxonomy" id="4076"/>
    <lineage>
        <taxon>Eukaryota</taxon>
        <taxon>Viridiplantae</taxon>
        <taxon>Streptophyta</taxon>
        <taxon>Embryophyta</taxon>
        <taxon>Tracheophyta</taxon>
        <taxon>Spermatophyta</taxon>
        <taxon>Magnoliopsida</taxon>
        <taxon>eudicotyledons</taxon>
        <taxon>Gunneridae</taxon>
        <taxon>Pentapetalae</taxon>
        <taxon>asterids</taxon>
        <taxon>lamiids</taxon>
        <taxon>Solanales</taxon>
        <taxon>Solanaceae</taxon>
        <taxon>Solanoideae</taxon>
        <taxon>Datureae</taxon>
        <taxon>Datura</taxon>
    </lineage>
</organism>
<reference evidence="1 2" key="1">
    <citation type="journal article" date="2021" name="BMC Genomics">
        <title>Datura genome reveals duplications of psychoactive alkaloid biosynthetic genes and high mutation rate following tissue culture.</title>
        <authorList>
            <person name="Rajewski A."/>
            <person name="Carter-House D."/>
            <person name="Stajich J."/>
            <person name="Litt A."/>
        </authorList>
    </citation>
    <scope>NUCLEOTIDE SEQUENCE [LARGE SCALE GENOMIC DNA]</scope>
    <source>
        <strain evidence="1">AR-01</strain>
    </source>
</reference>
<name>A0ABS8T5N0_DATST</name>
<gene>
    <name evidence="1" type="ORF">HAX54_002585</name>
</gene>
<evidence type="ECO:0000313" key="1">
    <source>
        <dbReference type="EMBL" id="MCD7466156.1"/>
    </source>
</evidence>
<proteinExistence type="predicted"/>
<keyword evidence="2" id="KW-1185">Reference proteome</keyword>
<dbReference type="EMBL" id="JACEIK010001116">
    <property type="protein sequence ID" value="MCD7466156.1"/>
    <property type="molecule type" value="Genomic_DNA"/>
</dbReference>